<gene>
    <name evidence="1" type="ORF">CC86DRAFT_408534</name>
</gene>
<protein>
    <recommendedName>
        <fullName evidence="3">MACPF domain-containing protein</fullName>
    </recommendedName>
</protein>
<dbReference type="AlphaFoldDB" id="A0A6A6ZUN4"/>
<organism evidence="1 2">
    <name type="scientific">Ophiobolus disseminans</name>
    <dbReference type="NCBI Taxonomy" id="1469910"/>
    <lineage>
        <taxon>Eukaryota</taxon>
        <taxon>Fungi</taxon>
        <taxon>Dikarya</taxon>
        <taxon>Ascomycota</taxon>
        <taxon>Pezizomycotina</taxon>
        <taxon>Dothideomycetes</taxon>
        <taxon>Pleosporomycetidae</taxon>
        <taxon>Pleosporales</taxon>
        <taxon>Pleosporineae</taxon>
        <taxon>Phaeosphaeriaceae</taxon>
        <taxon>Ophiobolus</taxon>
    </lineage>
</organism>
<proteinExistence type="predicted"/>
<evidence type="ECO:0008006" key="3">
    <source>
        <dbReference type="Google" id="ProtNLM"/>
    </source>
</evidence>
<evidence type="ECO:0000313" key="1">
    <source>
        <dbReference type="EMBL" id="KAF2824458.1"/>
    </source>
</evidence>
<evidence type="ECO:0000313" key="2">
    <source>
        <dbReference type="Proteomes" id="UP000799424"/>
    </source>
</evidence>
<sequence>MAVQLVPYNNSMRLRQGFNSFTQAVTIDNAAIGITDSEDSQPLQPRKGTFAPIAGDDTTDAIVLAADKKSLGDIIGGGADITKYPSQIATYSSKYVSKLSDVSNDLNVSGSLSIRYGEISGGSGSFVNTETFNQTDINFLITVKVINQTINVKDQLQFWPLQGKAASAYSPVDFTNVIKALDSSNLTNIKASAHIALQVGVGSVEATGDFSKEKSELNQDSEVNITVNWSGGGQLKENEKPWTIETLQEVAAKFPDLVSRCPQRTHAVLTKYTALRGYLQWRENNSLEPLDYEVANLSTSELLDVYMGYKTIWKQIHDLLDELDGEDAQPLIKSPNPTTVVSMPQVNDQGSWVDGAALHSFEPSFVVLDLALRTARSLMVLIADENNRITKDPSLAVHPTRPVAYLRPQVFKQLLPVYASTGPLSVVLCNYDVHFESFRDWSSSNPWPTFTVTPTMLCTYNMMNLRRSGLRQVTRLSAEFPT</sequence>
<accession>A0A6A6ZUN4</accession>
<dbReference type="OrthoDB" id="3231004at2759"/>
<reference evidence="1" key="1">
    <citation type="journal article" date="2020" name="Stud. Mycol.">
        <title>101 Dothideomycetes genomes: a test case for predicting lifestyles and emergence of pathogens.</title>
        <authorList>
            <person name="Haridas S."/>
            <person name="Albert R."/>
            <person name="Binder M."/>
            <person name="Bloem J."/>
            <person name="Labutti K."/>
            <person name="Salamov A."/>
            <person name="Andreopoulos B."/>
            <person name="Baker S."/>
            <person name="Barry K."/>
            <person name="Bills G."/>
            <person name="Bluhm B."/>
            <person name="Cannon C."/>
            <person name="Castanera R."/>
            <person name="Culley D."/>
            <person name="Daum C."/>
            <person name="Ezra D."/>
            <person name="Gonzalez J."/>
            <person name="Henrissat B."/>
            <person name="Kuo A."/>
            <person name="Liang C."/>
            <person name="Lipzen A."/>
            <person name="Lutzoni F."/>
            <person name="Magnuson J."/>
            <person name="Mondo S."/>
            <person name="Nolan M."/>
            <person name="Ohm R."/>
            <person name="Pangilinan J."/>
            <person name="Park H.-J."/>
            <person name="Ramirez L."/>
            <person name="Alfaro M."/>
            <person name="Sun H."/>
            <person name="Tritt A."/>
            <person name="Yoshinaga Y."/>
            <person name="Zwiers L.-H."/>
            <person name="Turgeon B."/>
            <person name="Goodwin S."/>
            <person name="Spatafora J."/>
            <person name="Crous P."/>
            <person name="Grigoriev I."/>
        </authorList>
    </citation>
    <scope>NUCLEOTIDE SEQUENCE</scope>
    <source>
        <strain evidence="1">CBS 113818</strain>
    </source>
</reference>
<dbReference type="EMBL" id="MU006230">
    <property type="protein sequence ID" value="KAF2824458.1"/>
    <property type="molecule type" value="Genomic_DNA"/>
</dbReference>
<keyword evidence="2" id="KW-1185">Reference proteome</keyword>
<name>A0A6A6ZUN4_9PLEO</name>
<dbReference type="Proteomes" id="UP000799424">
    <property type="component" value="Unassembled WGS sequence"/>
</dbReference>